<accession>A0ABW4LQ76</accession>
<sequence length="443" mass="51892">MNLKFEDYIQSQNFSPEAVSLIKEAIKCYKIGAYRASFLMSYYFVLKVLKHRLEQAKNSRPDTISEGTWQGLLNKIQDDSVWDQTVFDTTQWKIADGRSKVYLINNDLREDMVYWRRKRNDCAHSKDNIISYPHVESFWLFIQSNLSKFIVNGGREGLLNKIEKHFDSNLTQPGQDYSYLIEQIPFVVKTSEISDLLRNINDLLKNISYLYIEDKEDDFYKFWKDIAFSTNEAVNEGFIQFITSDHDIFKDFITVYPEKLLMCTKDGELIRLLWNDYFFKRGIINSDGFWDLAIILLENNLIDPSEKGSFVEKLALNGSIQKIKTEQIATLRKHGFFQPIREYLFEDQKLIKPHTGYNTANSLVPLIMFYIKNEELLDDLVISHLNSLLEKMTFGSFFDAFSKYLEENPSVTEVYVKNIERQGLKPAPIFTGDNEEETNDTEE</sequence>
<evidence type="ECO:0000313" key="1">
    <source>
        <dbReference type="EMBL" id="MFD1736198.1"/>
    </source>
</evidence>
<comment type="caution">
    <text evidence="1">The sequence shown here is derived from an EMBL/GenBank/DDBJ whole genome shotgun (WGS) entry which is preliminary data.</text>
</comment>
<dbReference type="EMBL" id="JBHUEM010000005">
    <property type="protein sequence ID" value="MFD1736198.1"/>
    <property type="molecule type" value="Genomic_DNA"/>
</dbReference>
<proteinExistence type="predicted"/>
<reference evidence="2" key="1">
    <citation type="journal article" date="2019" name="Int. J. Syst. Evol. Microbiol.">
        <title>The Global Catalogue of Microorganisms (GCM) 10K type strain sequencing project: providing services to taxonomists for standard genome sequencing and annotation.</title>
        <authorList>
            <consortium name="The Broad Institute Genomics Platform"/>
            <consortium name="The Broad Institute Genome Sequencing Center for Infectious Disease"/>
            <person name="Wu L."/>
            <person name="Ma J."/>
        </authorList>
    </citation>
    <scope>NUCLEOTIDE SEQUENCE [LARGE SCALE GENOMIC DNA]</scope>
    <source>
        <strain evidence="2">CCUG 49339</strain>
    </source>
</reference>
<keyword evidence="2" id="KW-1185">Reference proteome</keyword>
<organism evidence="1 2">
    <name type="scientific">Bacillus salitolerans</name>
    <dbReference type="NCBI Taxonomy" id="1437434"/>
    <lineage>
        <taxon>Bacteria</taxon>
        <taxon>Bacillati</taxon>
        <taxon>Bacillota</taxon>
        <taxon>Bacilli</taxon>
        <taxon>Bacillales</taxon>
        <taxon>Bacillaceae</taxon>
        <taxon>Bacillus</taxon>
    </lineage>
</organism>
<name>A0ABW4LQ76_9BACI</name>
<dbReference type="RefSeq" id="WP_377927345.1">
    <property type="nucleotide sequence ID" value="NZ_JBHUEM010000005.1"/>
</dbReference>
<evidence type="ECO:0000313" key="2">
    <source>
        <dbReference type="Proteomes" id="UP001597214"/>
    </source>
</evidence>
<protein>
    <submittedName>
        <fullName evidence="1">Uncharacterized protein</fullName>
    </submittedName>
</protein>
<dbReference type="Proteomes" id="UP001597214">
    <property type="component" value="Unassembled WGS sequence"/>
</dbReference>
<gene>
    <name evidence="1" type="ORF">ACFSCX_06425</name>
</gene>